<dbReference type="Proteomes" id="UP000620266">
    <property type="component" value="Unassembled WGS sequence"/>
</dbReference>
<dbReference type="PANTHER" id="PTHR42756:SF1">
    <property type="entry name" value="TRANSCRIPTIONAL REPRESSOR OF EMRAB OPERON"/>
    <property type="match status" value="1"/>
</dbReference>
<dbReference type="Gene3D" id="1.10.10.10">
    <property type="entry name" value="Winged helix-like DNA-binding domain superfamily/Winged helix DNA-binding domain"/>
    <property type="match status" value="1"/>
</dbReference>
<organism evidence="6 7">
    <name type="scientific">Oxalicibacterium flavum</name>
    <dbReference type="NCBI Taxonomy" id="179467"/>
    <lineage>
        <taxon>Bacteria</taxon>
        <taxon>Pseudomonadati</taxon>
        <taxon>Pseudomonadota</taxon>
        <taxon>Betaproteobacteria</taxon>
        <taxon>Burkholderiales</taxon>
        <taxon>Oxalobacteraceae</taxon>
        <taxon>Oxalicibacterium</taxon>
    </lineage>
</organism>
<dbReference type="AlphaFoldDB" id="A0A8J2ULV3"/>
<sequence length="138" mass="15289">MFDRCLYFNTTALARALEKEWARAFKPFGLTPPQAFMLRVVLTRPGLLQSELAQALSISRSTATRTLDGLQRLGLLERKGTEHDGRESAIEPTSQGRALHSALDAASGEVTRRLKKAMSTEQFEETVAGVKKARTILE</sequence>
<dbReference type="SMART" id="SM00347">
    <property type="entry name" value="HTH_MARR"/>
    <property type="match status" value="1"/>
</dbReference>
<protein>
    <recommendedName>
        <fullName evidence="5">HTH marR-type domain-containing protein</fullName>
    </recommendedName>
</protein>
<keyword evidence="7" id="KW-1185">Reference proteome</keyword>
<comment type="caution">
    <text evidence="6">The sequence shown here is derived from an EMBL/GenBank/DDBJ whole genome shotgun (WGS) entry which is preliminary data.</text>
</comment>
<dbReference type="PROSITE" id="PS50995">
    <property type="entry name" value="HTH_MARR_2"/>
    <property type="match status" value="1"/>
</dbReference>
<name>A0A8J2ULV3_9BURK</name>
<dbReference type="InterPro" id="IPR000835">
    <property type="entry name" value="HTH_MarR-typ"/>
</dbReference>
<evidence type="ECO:0000256" key="1">
    <source>
        <dbReference type="ARBA" id="ARBA00023015"/>
    </source>
</evidence>
<dbReference type="PANTHER" id="PTHR42756">
    <property type="entry name" value="TRANSCRIPTIONAL REGULATOR, MARR"/>
    <property type="match status" value="1"/>
</dbReference>
<dbReference type="EMBL" id="BMCG01000002">
    <property type="protein sequence ID" value="GGC02152.1"/>
    <property type="molecule type" value="Genomic_DNA"/>
</dbReference>
<keyword evidence="3" id="KW-0804">Transcription</keyword>
<evidence type="ECO:0000256" key="2">
    <source>
        <dbReference type="ARBA" id="ARBA00023125"/>
    </source>
</evidence>
<dbReference type="SUPFAM" id="SSF46785">
    <property type="entry name" value="Winged helix' DNA-binding domain"/>
    <property type="match status" value="1"/>
</dbReference>
<evidence type="ECO:0000313" key="6">
    <source>
        <dbReference type="EMBL" id="GGC02152.1"/>
    </source>
</evidence>
<evidence type="ECO:0000313" key="7">
    <source>
        <dbReference type="Proteomes" id="UP000620266"/>
    </source>
</evidence>
<dbReference type="Pfam" id="PF12802">
    <property type="entry name" value="MarR_2"/>
    <property type="match status" value="1"/>
</dbReference>
<feature type="domain" description="HTH marR-type" evidence="5">
    <location>
        <begin position="3"/>
        <end position="135"/>
    </location>
</feature>
<keyword evidence="1" id="KW-0805">Transcription regulation</keyword>
<dbReference type="PRINTS" id="PR00598">
    <property type="entry name" value="HTHMARR"/>
</dbReference>
<dbReference type="InterPro" id="IPR036390">
    <property type="entry name" value="WH_DNA-bd_sf"/>
</dbReference>
<gene>
    <name evidence="6" type="ORF">GCM10007205_09250</name>
</gene>
<dbReference type="GO" id="GO:0003677">
    <property type="term" value="F:DNA binding"/>
    <property type="evidence" value="ECO:0007669"/>
    <property type="project" value="UniProtKB-KW"/>
</dbReference>
<feature type="region of interest" description="Disordered" evidence="4">
    <location>
        <begin position="78"/>
        <end position="98"/>
    </location>
</feature>
<accession>A0A8J2ULV3</accession>
<reference evidence="6" key="1">
    <citation type="journal article" date="2014" name="Int. J. Syst. Evol. Microbiol.">
        <title>Complete genome sequence of Corynebacterium casei LMG S-19264T (=DSM 44701T), isolated from a smear-ripened cheese.</title>
        <authorList>
            <consortium name="US DOE Joint Genome Institute (JGI-PGF)"/>
            <person name="Walter F."/>
            <person name="Albersmeier A."/>
            <person name="Kalinowski J."/>
            <person name="Ruckert C."/>
        </authorList>
    </citation>
    <scope>NUCLEOTIDE SEQUENCE</scope>
    <source>
        <strain evidence="6">CCM 7086</strain>
    </source>
</reference>
<evidence type="ECO:0000256" key="4">
    <source>
        <dbReference type="SAM" id="MobiDB-lite"/>
    </source>
</evidence>
<reference evidence="6" key="2">
    <citation type="submission" date="2020-09" db="EMBL/GenBank/DDBJ databases">
        <authorList>
            <person name="Sun Q."/>
            <person name="Sedlacek I."/>
        </authorList>
    </citation>
    <scope>NUCLEOTIDE SEQUENCE</scope>
    <source>
        <strain evidence="6">CCM 7086</strain>
    </source>
</reference>
<keyword evidence="2" id="KW-0238">DNA-binding</keyword>
<feature type="compositionally biased region" description="Basic and acidic residues" evidence="4">
    <location>
        <begin position="78"/>
        <end position="89"/>
    </location>
</feature>
<dbReference type="RefSeq" id="WP_188395030.1">
    <property type="nucleotide sequence ID" value="NZ_BMCG01000002.1"/>
</dbReference>
<evidence type="ECO:0000256" key="3">
    <source>
        <dbReference type="ARBA" id="ARBA00023163"/>
    </source>
</evidence>
<proteinExistence type="predicted"/>
<dbReference type="InterPro" id="IPR036388">
    <property type="entry name" value="WH-like_DNA-bd_sf"/>
</dbReference>
<dbReference type="GO" id="GO:0003700">
    <property type="term" value="F:DNA-binding transcription factor activity"/>
    <property type="evidence" value="ECO:0007669"/>
    <property type="project" value="InterPro"/>
</dbReference>
<evidence type="ECO:0000259" key="5">
    <source>
        <dbReference type="PROSITE" id="PS50995"/>
    </source>
</evidence>